<feature type="region of interest" description="Disordered" evidence="1">
    <location>
        <begin position="187"/>
        <end position="225"/>
    </location>
</feature>
<protein>
    <submittedName>
        <fullName evidence="2">Uncharacterized protein</fullName>
    </submittedName>
</protein>
<sequence length="362" mass="39387">MCSTLQHCDDGSYPFFGIEVALRSSPSLLMSSDRMKPSTVSYYPFGLHALSTNYANGLGIGEGELKDVNPHLRGGRVENHLGPPPVHPTEIRTSISPTSEVELNKTSALANYATEADRRGEENRVISVPSVSSLIFGPARSAVCPFPLPLSAFSFTPFFYAKTYQLNATNLHAVSNPLCTTSSHLASRSGKARSSRAQSGFLTPVNTARPNSGARTPSRDTGDHGGRHMVSHNIVWVHERCGHISITSNFRGRGNSFHCLNIGGFLEGEDRGVPSHLLSYFRSQEQGIYFSSHPPVYESYTKSLCGNCVLHSASDVVFDCCAHMHIGGGGEEGQVERSLLLSQCRLWRDGTSVVLKNRVPYS</sequence>
<evidence type="ECO:0000313" key="2">
    <source>
        <dbReference type="EMBL" id="CAD7426018.1"/>
    </source>
</evidence>
<organism evidence="2">
    <name type="scientific">Timema monikensis</name>
    <dbReference type="NCBI Taxonomy" id="170555"/>
    <lineage>
        <taxon>Eukaryota</taxon>
        <taxon>Metazoa</taxon>
        <taxon>Ecdysozoa</taxon>
        <taxon>Arthropoda</taxon>
        <taxon>Hexapoda</taxon>
        <taxon>Insecta</taxon>
        <taxon>Pterygota</taxon>
        <taxon>Neoptera</taxon>
        <taxon>Polyneoptera</taxon>
        <taxon>Phasmatodea</taxon>
        <taxon>Timematodea</taxon>
        <taxon>Timematoidea</taxon>
        <taxon>Timematidae</taxon>
        <taxon>Timema</taxon>
    </lineage>
</organism>
<gene>
    <name evidence="2" type="ORF">TMSB3V08_LOCUS2915</name>
</gene>
<reference evidence="2" key="1">
    <citation type="submission" date="2020-11" db="EMBL/GenBank/DDBJ databases">
        <authorList>
            <person name="Tran Van P."/>
        </authorList>
    </citation>
    <scope>NUCLEOTIDE SEQUENCE</scope>
</reference>
<feature type="compositionally biased region" description="Polar residues" evidence="1">
    <location>
        <begin position="200"/>
        <end position="215"/>
    </location>
</feature>
<dbReference type="EMBL" id="OB793088">
    <property type="protein sequence ID" value="CAD7426018.1"/>
    <property type="molecule type" value="Genomic_DNA"/>
</dbReference>
<proteinExistence type="predicted"/>
<dbReference type="AlphaFoldDB" id="A0A7R9E4B8"/>
<evidence type="ECO:0000256" key="1">
    <source>
        <dbReference type="SAM" id="MobiDB-lite"/>
    </source>
</evidence>
<name>A0A7R9E4B8_9NEOP</name>
<accession>A0A7R9E4B8</accession>